<protein>
    <submittedName>
        <fullName evidence="6">Related to phospholipid-translocating ATPase</fullName>
    </submittedName>
</protein>
<evidence type="ECO:0000256" key="2">
    <source>
        <dbReference type="ARBA" id="ARBA00022692"/>
    </source>
</evidence>
<reference evidence="6 7" key="1">
    <citation type="submission" date="2016-03" db="EMBL/GenBank/DDBJ databases">
        <authorList>
            <person name="Ploux O."/>
        </authorList>
    </citation>
    <scope>NUCLEOTIDE SEQUENCE [LARGE SCALE GENOMIC DNA]</scope>
    <source>
        <strain evidence="6 7">UAMH 11012</strain>
    </source>
</reference>
<dbReference type="AlphaFoldDB" id="A0A1L7WHH5"/>
<feature type="transmembrane region" description="Helical" evidence="5">
    <location>
        <begin position="227"/>
        <end position="250"/>
    </location>
</feature>
<evidence type="ECO:0000256" key="5">
    <source>
        <dbReference type="SAM" id="Phobius"/>
    </source>
</evidence>
<accession>A0A1L7WHH5</accession>
<organism evidence="6 7">
    <name type="scientific">Phialocephala subalpina</name>
    <dbReference type="NCBI Taxonomy" id="576137"/>
    <lineage>
        <taxon>Eukaryota</taxon>
        <taxon>Fungi</taxon>
        <taxon>Dikarya</taxon>
        <taxon>Ascomycota</taxon>
        <taxon>Pezizomycotina</taxon>
        <taxon>Leotiomycetes</taxon>
        <taxon>Helotiales</taxon>
        <taxon>Mollisiaceae</taxon>
        <taxon>Phialocephala</taxon>
        <taxon>Phialocephala fortinii species complex</taxon>
    </lineage>
</organism>
<sequence>MPSIARAAMDQVVEVLLSRAVSGKNCTKDTCSVKDSVYGYYPSKPVNIILVAIFAISMFAHFYQGIRSKSWTFLVALGIGTFGEAVGYVGRILLRSDPFSKAYLGIQLVCLTVAPAFIAGGIYLTLKHLIIVYGSQFSRITPKWYTRIFISCDIASILIQSAGAVMASKGTASSVSAGNNTMMVGLVFQVVTLAVFGVMAVDVFFRIRGHRGEFTQSAENLRASKRFKGLMIAIVIAYITIEIRCLYRIAEMAGGWKNPIMQDQVAFIILDGVMCAIAVVALNIFHPGFLFEQSYATLKAEGMQYSEEMATTTFSNTKK</sequence>
<evidence type="ECO:0000256" key="3">
    <source>
        <dbReference type="ARBA" id="ARBA00022989"/>
    </source>
</evidence>
<name>A0A1L7WHH5_9HELO</name>
<keyword evidence="3 5" id="KW-1133">Transmembrane helix</keyword>
<dbReference type="OrthoDB" id="4521223at2759"/>
<dbReference type="Proteomes" id="UP000184330">
    <property type="component" value="Unassembled WGS sequence"/>
</dbReference>
<feature type="transmembrane region" description="Helical" evidence="5">
    <location>
        <begin position="102"/>
        <end position="124"/>
    </location>
</feature>
<gene>
    <name evidence="6" type="ORF">PAC_02105</name>
</gene>
<dbReference type="STRING" id="576137.A0A1L7WHH5"/>
<feature type="transmembrane region" description="Helical" evidence="5">
    <location>
        <begin position="46"/>
        <end position="63"/>
    </location>
</feature>
<dbReference type="EMBL" id="FJOG01000002">
    <property type="protein sequence ID" value="CZR52228.1"/>
    <property type="molecule type" value="Genomic_DNA"/>
</dbReference>
<feature type="transmembrane region" description="Helical" evidence="5">
    <location>
        <begin position="186"/>
        <end position="207"/>
    </location>
</feature>
<dbReference type="InterPro" id="IPR007568">
    <property type="entry name" value="RTA1"/>
</dbReference>
<dbReference type="Pfam" id="PF04479">
    <property type="entry name" value="RTA1"/>
    <property type="match status" value="1"/>
</dbReference>
<dbReference type="GO" id="GO:0000324">
    <property type="term" value="C:fungal-type vacuole"/>
    <property type="evidence" value="ECO:0007669"/>
    <property type="project" value="TreeGrafter"/>
</dbReference>
<keyword evidence="4 5" id="KW-0472">Membrane</keyword>
<feature type="transmembrane region" description="Helical" evidence="5">
    <location>
        <begin position="265"/>
        <end position="285"/>
    </location>
</feature>
<evidence type="ECO:0000313" key="7">
    <source>
        <dbReference type="Proteomes" id="UP000184330"/>
    </source>
</evidence>
<keyword evidence="2 5" id="KW-0812">Transmembrane</keyword>
<evidence type="ECO:0000313" key="6">
    <source>
        <dbReference type="EMBL" id="CZR52228.1"/>
    </source>
</evidence>
<evidence type="ECO:0000256" key="1">
    <source>
        <dbReference type="ARBA" id="ARBA00004141"/>
    </source>
</evidence>
<dbReference type="PANTHER" id="PTHR31465:SF8">
    <property type="entry name" value="DOMAIN PROTEIN, PUTATIVE (AFU_ORTHOLOGUE AFUA_6G14140)-RELATED"/>
    <property type="match status" value="1"/>
</dbReference>
<dbReference type="GO" id="GO:0005886">
    <property type="term" value="C:plasma membrane"/>
    <property type="evidence" value="ECO:0007669"/>
    <property type="project" value="TreeGrafter"/>
</dbReference>
<feature type="transmembrane region" description="Helical" evidence="5">
    <location>
        <begin position="70"/>
        <end position="90"/>
    </location>
</feature>
<keyword evidence="7" id="KW-1185">Reference proteome</keyword>
<dbReference type="PANTHER" id="PTHR31465">
    <property type="entry name" value="PROTEIN RTA1-RELATED"/>
    <property type="match status" value="1"/>
</dbReference>
<evidence type="ECO:0000256" key="4">
    <source>
        <dbReference type="ARBA" id="ARBA00023136"/>
    </source>
</evidence>
<feature type="transmembrane region" description="Helical" evidence="5">
    <location>
        <begin position="144"/>
        <end position="166"/>
    </location>
</feature>
<comment type="subcellular location">
    <subcellularLocation>
        <location evidence="1">Membrane</location>
        <topology evidence="1">Multi-pass membrane protein</topology>
    </subcellularLocation>
</comment>
<proteinExistence type="predicted"/>